<proteinExistence type="predicted"/>
<protein>
    <submittedName>
        <fullName evidence="2">N-acetylneuraminate synthase</fullName>
    </submittedName>
</protein>
<evidence type="ECO:0000313" key="3">
    <source>
        <dbReference type="Proteomes" id="UP000278733"/>
    </source>
</evidence>
<sequence length="48" mass="5703">MYTTENLTTKRPGNGISPMFWYDVLGKKAEMDFEEDQLIQDSRFQNQE</sequence>
<accession>A0A3S4Y0H3</accession>
<evidence type="ECO:0000313" key="2">
    <source>
        <dbReference type="EMBL" id="VEH66001.1"/>
    </source>
</evidence>
<dbReference type="Gene3D" id="3.90.1210.10">
    <property type="entry name" value="Antifreeze-like/N-acetylneuraminic acid synthase C-terminal domain"/>
    <property type="match status" value="1"/>
</dbReference>
<dbReference type="Pfam" id="PF08666">
    <property type="entry name" value="SAF"/>
    <property type="match status" value="1"/>
</dbReference>
<evidence type="ECO:0000259" key="1">
    <source>
        <dbReference type="PROSITE" id="PS50844"/>
    </source>
</evidence>
<gene>
    <name evidence="2" type="ORF">NCTC8284_01157</name>
</gene>
<dbReference type="InterPro" id="IPR013974">
    <property type="entry name" value="SAF"/>
</dbReference>
<dbReference type="SUPFAM" id="SSF51269">
    <property type="entry name" value="AFP III-like domain"/>
    <property type="match status" value="1"/>
</dbReference>
<dbReference type="InterPro" id="IPR006190">
    <property type="entry name" value="SAF_AFP_Neu5Ac"/>
</dbReference>
<dbReference type="InterPro" id="IPR057736">
    <property type="entry name" value="SAF_PseI/NeuA/NeuB"/>
</dbReference>
<name>A0A3S4Y0H3_9PAST</name>
<dbReference type="EMBL" id="LR134405">
    <property type="protein sequence ID" value="VEH66001.1"/>
    <property type="molecule type" value="Genomic_DNA"/>
</dbReference>
<dbReference type="CDD" id="cd11615">
    <property type="entry name" value="SAF_NeuB_like"/>
    <property type="match status" value="1"/>
</dbReference>
<dbReference type="Proteomes" id="UP000278733">
    <property type="component" value="Chromosome"/>
</dbReference>
<dbReference type="KEGG" id="rpne:NCTC8284_01157"/>
<dbReference type="InterPro" id="IPR036732">
    <property type="entry name" value="AFP_Neu5c_C_sf"/>
</dbReference>
<feature type="domain" description="AFP-like" evidence="1">
    <location>
        <begin position="1"/>
        <end position="47"/>
    </location>
</feature>
<dbReference type="PROSITE" id="PS50844">
    <property type="entry name" value="AFP_LIKE"/>
    <property type="match status" value="1"/>
</dbReference>
<organism evidence="2 3">
    <name type="scientific">Rodentibacter pneumotropicus</name>
    <dbReference type="NCBI Taxonomy" id="758"/>
    <lineage>
        <taxon>Bacteria</taxon>
        <taxon>Pseudomonadati</taxon>
        <taxon>Pseudomonadota</taxon>
        <taxon>Gammaproteobacteria</taxon>
        <taxon>Pasteurellales</taxon>
        <taxon>Pasteurellaceae</taxon>
        <taxon>Rodentibacter</taxon>
    </lineage>
</organism>
<reference evidence="2 3" key="1">
    <citation type="submission" date="2018-12" db="EMBL/GenBank/DDBJ databases">
        <authorList>
            <consortium name="Pathogen Informatics"/>
        </authorList>
    </citation>
    <scope>NUCLEOTIDE SEQUENCE [LARGE SCALE GENOMIC DNA]</scope>
    <source>
        <strain evidence="2 3">NCTC8284</strain>
    </source>
</reference>
<dbReference type="AlphaFoldDB" id="A0A3S4Y0H3"/>